<keyword evidence="5 10" id="KW-0133">Cell shape</keyword>
<feature type="domain" description="Glycosyltransferase family 28 N-terminal" evidence="11">
    <location>
        <begin position="7"/>
        <end position="143"/>
    </location>
</feature>
<keyword evidence="14" id="KW-1185">Reference proteome</keyword>
<feature type="binding site" evidence="10">
    <location>
        <position position="200"/>
    </location>
    <ligand>
        <name>UDP-N-acetyl-alpha-D-glucosamine</name>
        <dbReference type="ChEBI" id="CHEBI:57705"/>
    </ligand>
</feature>
<comment type="catalytic activity">
    <reaction evidence="10">
        <text>di-trans,octa-cis-undecaprenyl diphospho-N-acetyl-alpha-D-muramoyl-L-alanyl-D-glutamyl-meso-2,6-diaminopimeloyl-D-alanyl-D-alanine + UDP-N-acetyl-alpha-D-glucosamine = di-trans,octa-cis-undecaprenyl diphospho-[N-acetyl-alpha-D-glucosaminyl-(1-&gt;4)]-N-acetyl-alpha-D-muramoyl-L-alanyl-D-glutamyl-meso-2,6-diaminopimeloyl-D-alanyl-D-alanine + UDP + H(+)</text>
        <dbReference type="Rhea" id="RHEA:31227"/>
        <dbReference type="ChEBI" id="CHEBI:15378"/>
        <dbReference type="ChEBI" id="CHEBI:57705"/>
        <dbReference type="ChEBI" id="CHEBI:58223"/>
        <dbReference type="ChEBI" id="CHEBI:61387"/>
        <dbReference type="ChEBI" id="CHEBI:61388"/>
        <dbReference type="EC" id="2.4.1.227"/>
    </reaction>
</comment>
<evidence type="ECO:0000256" key="1">
    <source>
        <dbReference type="ARBA" id="ARBA00022475"/>
    </source>
</evidence>
<sequence length="371" mass="38826">MRKPVHVVLAGGGSAGHISPALAVAAALRRLDPTIGLTFLGTEEGLEARLIPEAGYDIAMIPRVPLPRELTPRLLTVPGRLAGAVKAASAVLAKVGADVLVGLGGYVAMPAYLAAKRQKVPVVVHEQNARPGIANRFAASLVTTNVAVSFPNTPLRHGVHVGLPIRREIATLDRQDLRPMARAAFGFTQKSPTLLVTGGSQGSQRINQAVSGAAPALAEAGIQVLHHYGQDKQIDVELPPNAPRYVALPYIDRMDLAYAAADLAIARAGANTVTELAAVGLPAVFCPYPVGNGEQRLNARPVVEAGGGVMVDDAALTPEWVRTNVIALINDTARLAAMSKAARDLLPADADDRLAEMVMKVAGKGSSEVRR</sequence>
<keyword evidence="9 10" id="KW-0961">Cell wall biogenesis/degradation</keyword>
<keyword evidence="8 10" id="KW-0131">Cell cycle</keyword>
<feature type="binding site" evidence="10">
    <location>
        <position position="128"/>
    </location>
    <ligand>
        <name>UDP-N-acetyl-alpha-D-glucosamine</name>
        <dbReference type="ChEBI" id="CHEBI:57705"/>
    </ligand>
</feature>
<dbReference type="Pfam" id="PF03033">
    <property type="entry name" value="Glyco_transf_28"/>
    <property type="match status" value="1"/>
</dbReference>
<evidence type="ECO:0000313" key="13">
    <source>
        <dbReference type="EMBL" id="MFC3759860.1"/>
    </source>
</evidence>
<organism evidence="13 14">
    <name type="scientific">Tenggerimyces flavus</name>
    <dbReference type="NCBI Taxonomy" id="1708749"/>
    <lineage>
        <taxon>Bacteria</taxon>
        <taxon>Bacillati</taxon>
        <taxon>Actinomycetota</taxon>
        <taxon>Actinomycetes</taxon>
        <taxon>Propionibacteriales</taxon>
        <taxon>Nocardioidaceae</taxon>
        <taxon>Tenggerimyces</taxon>
    </lineage>
</organism>
<evidence type="ECO:0000259" key="12">
    <source>
        <dbReference type="Pfam" id="PF04101"/>
    </source>
</evidence>
<gene>
    <name evidence="10 13" type="primary">murG</name>
    <name evidence="13" type="ORF">ACFOUW_03355</name>
</gene>
<evidence type="ECO:0000256" key="5">
    <source>
        <dbReference type="ARBA" id="ARBA00022960"/>
    </source>
</evidence>
<evidence type="ECO:0000313" key="14">
    <source>
        <dbReference type="Proteomes" id="UP001595699"/>
    </source>
</evidence>
<feature type="binding site" evidence="10">
    <location>
        <begin position="14"/>
        <end position="16"/>
    </location>
    <ligand>
        <name>UDP-N-acetyl-alpha-D-glucosamine</name>
        <dbReference type="ChEBI" id="CHEBI:57705"/>
    </ligand>
</feature>
<dbReference type="InterPro" id="IPR007235">
    <property type="entry name" value="Glyco_trans_28_C"/>
</dbReference>
<dbReference type="CDD" id="cd03785">
    <property type="entry name" value="GT28_MurG"/>
    <property type="match status" value="1"/>
</dbReference>
<dbReference type="NCBIfam" id="TIGR01133">
    <property type="entry name" value="murG"/>
    <property type="match status" value="1"/>
</dbReference>
<proteinExistence type="inferred from homology"/>
<evidence type="ECO:0000256" key="7">
    <source>
        <dbReference type="ARBA" id="ARBA00023136"/>
    </source>
</evidence>
<dbReference type="Proteomes" id="UP001595699">
    <property type="component" value="Unassembled WGS sequence"/>
</dbReference>
<dbReference type="Gene3D" id="3.40.50.2000">
    <property type="entry name" value="Glycogen Phosphorylase B"/>
    <property type="match status" value="2"/>
</dbReference>
<keyword evidence="2 10" id="KW-0132">Cell division</keyword>
<evidence type="ECO:0000256" key="6">
    <source>
        <dbReference type="ARBA" id="ARBA00022984"/>
    </source>
</evidence>
<name>A0ABV7Y3R3_9ACTN</name>
<evidence type="ECO:0000256" key="2">
    <source>
        <dbReference type="ARBA" id="ARBA00022618"/>
    </source>
</evidence>
<dbReference type="GO" id="GO:0016757">
    <property type="term" value="F:glycosyltransferase activity"/>
    <property type="evidence" value="ECO:0007669"/>
    <property type="project" value="UniProtKB-KW"/>
</dbReference>
<dbReference type="SUPFAM" id="SSF53756">
    <property type="entry name" value="UDP-Glycosyltransferase/glycogen phosphorylase"/>
    <property type="match status" value="1"/>
</dbReference>
<evidence type="ECO:0000256" key="8">
    <source>
        <dbReference type="ARBA" id="ARBA00023306"/>
    </source>
</evidence>
<evidence type="ECO:0000256" key="4">
    <source>
        <dbReference type="ARBA" id="ARBA00022679"/>
    </source>
</evidence>
<dbReference type="HAMAP" id="MF_00033">
    <property type="entry name" value="MurG"/>
    <property type="match status" value="1"/>
</dbReference>
<evidence type="ECO:0000259" key="11">
    <source>
        <dbReference type="Pfam" id="PF03033"/>
    </source>
</evidence>
<reference evidence="14" key="1">
    <citation type="journal article" date="2019" name="Int. J. Syst. Evol. Microbiol.">
        <title>The Global Catalogue of Microorganisms (GCM) 10K type strain sequencing project: providing services to taxonomists for standard genome sequencing and annotation.</title>
        <authorList>
            <consortium name="The Broad Institute Genomics Platform"/>
            <consortium name="The Broad Institute Genome Sequencing Center for Infectious Disease"/>
            <person name="Wu L."/>
            <person name="Ma J."/>
        </authorList>
    </citation>
    <scope>NUCLEOTIDE SEQUENCE [LARGE SCALE GENOMIC DNA]</scope>
    <source>
        <strain evidence="14">CGMCC 4.7241</strain>
    </source>
</reference>
<feature type="binding site" evidence="10">
    <location>
        <position position="166"/>
    </location>
    <ligand>
        <name>UDP-N-acetyl-alpha-D-glucosamine</name>
        <dbReference type="ChEBI" id="CHEBI:57705"/>
    </ligand>
</feature>
<comment type="similarity">
    <text evidence="10">Belongs to the glycosyltransferase 28 family. MurG subfamily.</text>
</comment>
<dbReference type="EC" id="2.4.1.227" evidence="10"/>
<feature type="binding site" evidence="10">
    <location>
        <position position="251"/>
    </location>
    <ligand>
        <name>UDP-N-acetyl-alpha-D-glucosamine</name>
        <dbReference type="ChEBI" id="CHEBI:57705"/>
    </ligand>
</feature>
<dbReference type="Pfam" id="PF04101">
    <property type="entry name" value="Glyco_tran_28_C"/>
    <property type="match status" value="1"/>
</dbReference>
<accession>A0ABV7Y3R3</accession>
<keyword evidence="4 10" id="KW-0808">Transferase</keyword>
<comment type="function">
    <text evidence="10">Cell wall formation. Catalyzes the transfer of a GlcNAc subunit on undecaprenyl-pyrophosphoryl-MurNAc-pentapeptide (lipid intermediate I) to form undecaprenyl-pyrophosphoryl-MurNAc-(pentapeptide)GlcNAc (lipid intermediate II).</text>
</comment>
<feature type="binding site" evidence="10">
    <location>
        <position position="295"/>
    </location>
    <ligand>
        <name>UDP-N-acetyl-alpha-D-glucosamine</name>
        <dbReference type="ChEBI" id="CHEBI:57705"/>
    </ligand>
</feature>
<evidence type="ECO:0000256" key="9">
    <source>
        <dbReference type="ARBA" id="ARBA00023316"/>
    </source>
</evidence>
<keyword evidence="1 10" id="KW-1003">Cell membrane</keyword>
<dbReference type="PANTHER" id="PTHR21015">
    <property type="entry name" value="UDP-N-ACETYLGLUCOSAMINE--N-ACETYLMURAMYL-(PENTAPEPTIDE) PYROPHOSPHORYL-UNDECAPRENOL N-ACETYLGLUCOSAMINE TRANSFERASE 1"/>
    <property type="match status" value="1"/>
</dbReference>
<comment type="subcellular location">
    <subcellularLocation>
        <location evidence="10">Cell membrane</location>
        <topology evidence="10">Peripheral membrane protein</topology>
        <orientation evidence="10">Cytoplasmic side</orientation>
    </subcellularLocation>
</comment>
<dbReference type="InterPro" id="IPR004276">
    <property type="entry name" value="GlycoTrans_28_N"/>
</dbReference>
<evidence type="ECO:0000256" key="10">
    <source>
        <dbReference type="HAMAP-Rule" id="MF_00033"/>
    </source>
</evidence>
<keyword evidence="3 10" id="KW-0328">Glycosyltransferase</keyword>
<comment type="caution">
    <text evidence="13">The sequence shown here is derived from an EMBL/GenBank/DDBJ whole genome shotgun (WGS) entry which is preliminary data.</text>
</comment>
<comment type="pathway">
    <text evidence="10">Cell wall biogenesis; peptidoglycan biosynthesis.</text>
</comment>
<dbReference type="EMBL" id="JBHRZH010000004">
    <property type="protein sequence ID" value="MFC3759860.1"/>
    <property type="molecule type" value="Genomic_DNA"/>
</dbReference>
<keyword evidence="7 10" id="KW-0472">Membrane</keyword>
<evidence type="ECO:0000256" key="3">
    <source>
        <dbReference type="ARBA" id="ARBA00022676"/>
    </source>
</evidence>
<protein>
    <recommendedName>
        <fullName evidence="10">UDP-N-acetylglucosamine--N-acetylmuramyl-(pentapeptide) pyrophosphoryl-undecaprenol N-acetylglucosamine transferase</fullName>
        <ecNumber evidence="10">2.4.1.227</ecNumber>
    </recommendedName>
    <alternativeName>
        <fullName evidence="10">Undecaprenyl-PP-MurNAc-pentapeptide-UDPGlcNAc GlcNAc transferase</fullName>
    </alternativeName>
</protein>
<dbReference type="PANTHER" id="PTHR21015:SF22">
    <property type="entry name" value="GLYCOSYLTRANSFERASE"/>
    <property type="match status" value="1"/>
</dbReference>
<dbReference type="RefSeq" id="WP_307782553.1">
    <property type="nucleotide sequence ID" value="NZ_JAFBCM010000001.1"/>
</dbReference>
<keyword evidence="6 10" id="KW-0573">Peptidoglycan synthesis</keyword>
<feature type="domain" description="Glycosyl transferase family 28 C-terminal" evidence="12">
    <location>
        <begin position="193"/>
        <end position="343"/>
    </location>
</feature>
<dbReference type="InterPro" id="IPR006009">
    <property type="entry name" value="GlcNAc_MurG"/>
</dbReference>
<comment type="caution">
    <text evidence="10">Lacks conserved residue(s) required for the propagation of feature annotation.</text>
</comment>